<sequence>MSDITNIDRPESELLTELADRRAALITRLSALVLVTFFPLPILGGFTSLLDGVLFSGVTVAWAYAFAQFVVAIAVARYYMSKVAELELGAAPAREDQQS</sequence>
<dbReference type="EMBL" id="JBDLNU010000002">
    <property type="protein sequence ID" value="MFM1727979.1"/>
    <property type="molecule type" value="Genomic_DNA"/>
</dbReference>
<keyword evidence="1" id="KW-1133">Transmembrane helix</keyword>
<keyword evidence="1" id="KW-0472">Membrane</keyword>
<accession>A0ABW9FRX9</accession>
<evidence type="ECO:0000313" key="3">
    <source>
        <dbReference type="Proteomes" id="UP001629744"/>
    </source>
</evidence>
<evidence type="ECO:0000256" key="1">
    <source>
        <dbReference type="SAM" id="Phobius"/>
    </source>
</evidence>
<comment type="caution">
    <text evidence="2">The sequence shown here is derived from an EMBL/GenBank/DDBJ whole genome shotgun (WGS) entry which is preliminary data.</text>
</comment>
<feature type="transmembrane region" description="Helical" evidence="1">
    <location>
        <begin position="29"/>
        <end position="49"/>
    </location>
</feature>
<dbReference type="InterPro" id="IPR007436">
    <property type="entry name" value="DUF485"/>
</dbReference>
<dbReference type="RefSeq" id="WP_348604409.1">
    <property type="nucleotide sequence ID" value="NZ_CP157276.1"/>
</dbReference>
<dbReference type="Pfam" id="PF04341">
    <property type="entry name" value="DUF485"/>
    <property type="match status" value="1"/>
</dbReference>
<keyword evidence="3" id="KW-1185">Reference proteome</keyword>
<proteinExistence type="predicted"/>
<name>A0ABW9FRX9_9NOCA</name>
<dbReference type="Proteomes" id="UP001629744">
    <property type="component" value="Unassembled WGS sequence"/>
</dbReference>
<organism evidence="2 3">
    <name type="scientific">Prescottella soli</name>
    <dbReference type="NCBI Taxonomy" id="1543852"/>
    <lineage>
        <taxon>Bacteria</taxon>
        <taxon>Bacillati</taxon>
        <taxon>Actinomycetota</taxon>
        <taxon>Actinomycetes</taxon>
        <taxon>Mycobacteriales</taxon>
        <taxon>Nocardiaceae</taxon>
        <taxon>Prescottella</taxon>
    </lineage>
</organism>
<gene>
    <name evidence="2" type="ORF">ABEU19_001448</name>
</gene>
<reference evidence="2 3" key="1">
    <citation type="submission" date="2023-11" db="EMBL/GenBank/DDBJ databases">
        <authorList>
            <person name="Val-Calvo J."/>
            <person name="Scortti M."/>
            <person name="Vazquez-Boland J."/>
        </authorList>
    </citation>
    <scope>NUCLEOTIDE SEQUENCE [LARGE SCALE GENOMIC DNA]</scope>
    <source>
        <strain evidence="2 3">DSM 46662</strain>
    </source>
</reference>
<feature type="transmembrane region" description="Helical" evidence="1">
    <location>
        <begin position="61"/>
        <end position="80"/>
    </location>
</feature>
<protein>
    <submittedName>
        <fullName evidence="2">DUF485 domain-containing protein</fullName>
    </submittedName>
</protein>
<keyword evidence="1" id="KW-0812">Transmembrane</keyword>
<evidence type="ECO:0000313" key="2">
    <source>
        <dbReference type="EMBL" id="MFM1727979.1"/>
    </source>
</evidence>